<dbReference type="AlphaFoldDB" id="A0A975NGZ6"/>
<dbReference type="Gene3D" id="3.10.450.530">
    <property type="entry name" value="Ribonuclease toxin, BrnT, of type II toxin-antitoxin system"/>
    <property type="match status" value="1"/>
</dbReference>
<evidence type="ECO:0000313" key="3">
    <source>
        <dbReference type="Proteomes" id="UP000680839"/>
    </source>
</evidence>
<feature type="region of interest" description="Disordered" evidence="1">
    <location>
        <begin position="1"/>
        <end position="28"/>
    </location>
</feature>
<reference evidence="2" key="1">
    <citation type="submission" date="2021-06" db="EMBL/GenBank/DDBJ databases">
        <title>Bradyrhizobium sp. S2-20-1 Genome sequencing.</title>
        <authorList>
            <person name="Jin L."/>
        </authorList>
    </citation>
    <scope>NUCLEOTIDE SEQUENCE</scope>
    <source>
        <strain evidence="2">S2-20-1</strain>
    </source>
</reference>
<dbReference type="Proteomes" id="UP000680839">
    <property type="component" value="Chromosome"/>
</dbReference>
<dbReference type="EMBL" id="CP076134">
    <property type="protein sequence ID" value="QWG14381.1"/>
    <property type="molecule type" value="Genomic_DNA"/>
</dbReference>
<proteinExistence type="predicted"/>
<evidence type="ECO:0000313" key="2">
    <source>
        <dbReference type="EMBL" id="QWG14381.1"/>
    </source>
</evidence>
<dbReference type="InterPro" id="IPR007460">
    <property type="entry name" value="BrnT_toxin"/>
</dbReference>
<dbReference type="Pfam" id="PF04365">
    <property type="entry name" value="BrnT_toxin"/>
    <property type="match status" value="1"/>
</dbReference>
<protein>
    <submittedName>
        <fullName evidence="2">BrnT family toxin</fullName>
    </submittedName>
</protein>
<feature type="compositionally biased region" description="Basic and acidic residues" evidence="1">
    <location>
        <begin position="15"/>
        <end position="25"/>
    </location>
</feature>
<gene>
    <name evidence="2" type="ORF">KMZ29_06825</name>
</gene>
<dbReference type="RefSeq" id="WP_215623007.1">
    <property type="nucleotide sequence ID" value="NZ_CP076134.1"/>
</dbReference>
<name>A0A975NGZ6_9BRAD</name>
<sequence length="100" mass="11395">MINFDRIAGFDWDDGNSRKSADKHGVGQAEAEQVFLNTPLLLLHDPEHSATEQRYHAYGKTHAGRLLQIAFTLRQDATLLRIISVRPMSAKERTRYAEET</sequence>
<accession>A0A975NGZ6</accession>
<organism evidence="2 3">
    <name type="scientific">Bradyrhizobium sediminis</name>
    <dbReference type="NCBI Taxonomy" id="2840469"/>
    <lineage>
        <taxon>Bacteria</taxon>
        <taxon>Pseudomonadati</taxon>
        <taxon>Pseudomonadota</taxon>
        <taxon>Alphaproteobacteria</taxon>
        <taxon>Hyphomicrobiales</taxon>
        <taxon>Nitrobacteraceae</taxon>
        <taxon>Bradyrhizobium</taxon>
    </lineage>
</organism>
<evidence type="ECO:0000256" key="1">
    <source>
        <dbReference type="SAM" id="MobiDB-lite"/>
    </source>
</evidence>
<dbReference type="InterPro" id="IPR038573">
    <property type="entry name" value="BrnT_sf"/>
</dbReference>